<dbReference type="Pfam" id="PF13450">
    <property type="entry name" value="NAD_binding_8"/>
    <property type="match status" value="1"/>
</dbReference>
<proteinExistence type="predicted"/>
<accession>A0ABX1SHX9</accession>
<dbReference type="RefSeq" id="WP_169384614.1">
    <property type="nucleotide sequence ID" value="NZ_JAAXLA010000075.1"/>
</dbReference>
<dbReference type="InterPro" id="IPR036188">
    <property type="entry name" value="FAD/NAD-bd_sf"/>
</dbReference>
<organism evidence="1 2">
    <name type="scientific">Pseudonocardia acidicola</name>
    <dbReference type="NCBI Taxonomy" id="2724939"/>
    <lineage>
        <taxon>Bacteria</taxon>
        <taxon>Bacillati</taxon>
        <taxon>Actinomycetota</taxon>
        <taxon>Actinomycetes</taxon>
        <taxon>Pseudonocardiales</taxon>
        <taxon>Pseudonocardiaceae</taxon>
        <taxon>Pseudonocardia</taxon>
    </lineage>
</organism>
<dbReference type="PANTHER" id="PTHR10668:SF105">
    <property type="entry name" value="DEHYDROGENASE-RELATED"/>
    <property type="match status" value="1"/>
</dbReference>
<protein>
    <submittedName>
        <fullName evidence="1">NAD(P)/FAD-dependent oxidoreductase</fullName>
    </submittedName>
</protein>
<comment type="caution">
    <text evidence="1">The sequence shown here is derived from an EMBL/GenBank/DDBJ whole genome shotgun (WGS) entry which is preliminary data.</text>
</comment>
<keyword evidence="2" id="KW-1185">Reference proteome</keyword>
<gene>
    <name evidence="1" type="ORF">HF526_28190</name>
</gene>
<name>A0ABX1SHX9_9PSEU</name>
<dbReference type="PANTHER" id="PTHR10668">
    <property type="entry name" value="PHYTOENE DEHYDROGENASE"/>
    <property type="match status" value="1"/>
</dbReference>
<reference evidence="1 2" key="1">
    <citation type="submission" date="2020-04" db="EMBL/GenBank/DDBJ databases">
        <authorList>
            <person name="Klaysubun C."/>
            <person name="Duangmal K."/>
            <person name="Lipun K."/>
        </authorList>
    </citation>
    <scope>NUCLEOTIDE SEQUENCE [LARGE SCALE GENOMIC DNA]</scope>
    <source>
        <strain evidence="1 2">K10HN5</strain>
    </source>
</reference>
<evidence type="ECO:0000313" key="2">
    <source>
        <dbReference type="Proteomes" id="UP000820669"/>
    </source>
</evidence>
<dbReference type="EMBL" id="JAAXLA010000075">
    <property type="protein sequence ID" value="NMI01151.1"/>
    <property type="molecule type" value="Genomic_DNA"/>
</dbReference>
<dbReference type="SUPFAM" id="SSF51905">
    <property type="entry name" value="FAD/NAD(P)-binding domain"/>
    <property type="match status" value="1"/>
</dbReference>
<dbReference type="Gene3D" id="3.50.50.60">
    <property type="entry name" value="FAD/NAD(P)-binding domain"/>
    <property type="match status" value="1"/>
</dbReference>
<evidence type="ECO:0000313" key="1">
    <source>
        <dbReference type="EMBL" id="NMI01151.1"/>
    </source>
</evidence>
<dbReference type="Proteomes" id="UP000820669">
    <property type="component" value="Unassembled WGS sequence"/>
</dbReference>
<sequence length="478" mass="49874">MTGGDTAIVVGAGPNGLAGAVALARAGLRVTVLEAADEIGGGTRTSELTVPGVLHDHCSAVHPMVLGSPFLQTLGLDRYGLEWCRPEVDLAHPLDTGGAGVLVRSLDETAAGLGVDGPAWRRLFGPLSAGFDALSADLMRPVVHVPRHPVRLAGFGLRALQPAALVARRWRTDAARALFAGVAAHAFHPFERPTSAAIGLMLTAAGHRFGWPVARGGSRAITDALAALLADLGGTIETGIRVRSLAELPPAAAVLLDLAPGAVADLAGDRLPARVARAYRRYRHGPGAFKVDLAVAGGVPWRNEHCRRAGTVHVGGTFEEIALAEREIHRGRLPERPFVLVAQQYLADPGRSAGDVHPVWAYAHVPHGYPGDATDLVLDQLERFAPGLRERIVGLAVRSAPGFAAYNANYVGGDIVTGANTELQVLMRPRIALDPYSTGIPGVFICSAATPPGAGVHGMGGANAARSALRRLRIPVTA</sequence>